<organism evidence="3 4">
    <name type="scientific">Portunus trituberculatus</name>
    <name type="common">Swimming crab</name>
    <name type="synonym">Neptunus trituberculatus</name>
    <dbReference type="NCBI Taxonomy" id="210409"/>
    <lineage>
        <taxon>Eukaryota</taxon>
        <taxon>Metazoa</taxon>
        <taxon>Ecdysozoa</taxon>
        <taxon>Arthropoda</taxon>
        <taxon>Crustacea</taxon>
        <taxon>Multicrustacea</taxon>
        <taxon>Malacostraca</taxon>
        <taxon>Eumalacostraca</taxon>
        <taxon>Eucarida</taxon>
        <taxon>Decapoda</taxon>
        <taxon>Pleocyemata</taxon>
        <taxon>Brachyura</taxon>
        <taxon>Eubrachyura</taxon>
        <taxon>Portunoidea</taxon>
        <taxon>Portunidae</taxon>
        <taxon>Portuninae</taxon>
        <taxon>Portunus</taxon>
    </lineage>
</organism>
<dbReference type="AlphaFoldDB" id="A0A5B7DW48"/>
<feature type="transmembrane region" description="Helical" evidence="2">
    <location>
        <begin position="177"/>
        <end position="201"/>
    </location>
</feature>
<dbReference type="Pfam" id="PF16972">
    <property type="entry name" value="TipE"/>
    <property type="match status" value="2"/>
</dbReference>
<dbReference type="EMBL" id="VSRR010001447">
    <property type="protein sequence ID" value="MPC25327.1"/>
    <property type="molecule type" value="Genomic_DNA"/>
</dbReference>
<dbReference type="GO" id="GO:0005886">
    <property type="term" value="C:plasma membrane"/>
    <property type="evidence" value="ECO:0007669"/>
    <property type="project" value="TreeGrafter"/>
</dbReference>
<feature type="compositionally biased region" description="Basic and acidic residues" evidence="1">
    <location>
        <begin position="241"/>
        <end position="279"/>
    </location>
</feature>
<feature type="region of interest" description="Disordered" evidence="1">
    <location>
        <begin position="217"/>
        <end position="295"/>
    </location>
</feature>
<proteinExistence type="predicted"/>
<feature type="region of interest" description="Disordered" evidence="1">
    <location>
        <begin position="313"/>
        <end position="344"/>
    </location>
</feature>
<dbReference type="PANTHER" id="PTHR12335:SF5">
    <property type="entry name" value="IP20336P"/>
    <property type="match status" value="1"/>
</dbReference>
<evidence type="ECO:0000313" key="3">
    <source>
        <dbReference type="EMBL" id="MPC25327.1"/>
    </source>
</evidence>
<keyword evidence="4" id="KW-1185">Reference proteome</keyword>
<comment type="caution">
    <text evidence="3">The sequence shown here is derived from an EMBL/GenBank/DDBJ whole genome shotgun (WGS) entry which is preliminary data.</text>
</comment>
<evidence type="ECO:0000256" key="1">
    <source>
        <dbReference type="SAM" id="MobiDB-lite"/>
    </source>
</evidence>
<feature type="compositionally biased region" description="Low complexity" evidence="1">
    <location>
        <begin position="326"/>
        <end position="338"/>
    </location>
</feature>
<evidence type="ECO:0000313" key="4">
    <source>
        <dbReference type="Proteomes" id="UP000324222"/>
    </source>
</evidence>
<sequence>MEPPPEKEESFLSQLKYYTTLTLGTTACVSSFVFMFMIPWVLDPSISTLMANFDPDPVVCKTVRSEHEWGMKNCSWSSCKHGCTRDIYECDQIYVNYMLVPMTDFEGQDIEDDDELWVGRGLPLFINIKACGYPPATNCTIFSDNYWPEGSIFPCYYSRADPDLVITNYDWNKEVQYIIMALLIPNMLCGISLGVVSYWWYPGCQKRRCQYQLPPDQEDASCNMENEDDDDDDDLDEEDCEAGKDLSREDNEMMDKKNRSHEEEKDRDTSINMPEENHTPRQPTPPSPTLFPTGSSESCWGFQGCFYLSGDDLYKAASPGEKKHPSALSVSSPVSLSSFGETVS</sequence>
<dbReference type="Proteomes" id="UP000324222">
    <property type="component" value="Unassembled WGS sequence"/>
</dbReference>
<dbReference type="PANTHER" id="PTHR12335">
    <property type="entry name" value="TIPE PROTEIN TEMPERATURE-INDUCED PARALYTIC E"/>
    <property type="match status" value="1"/>
</dbReference>
<gene>
    <name evidence="3" type="primary">tipE_0</name>
    <name evidence="3" type="ORF">E2C01_018433</name>
</gene>
<evidence type="ECO:0000256" key="2">
    <source>
        <dbReference type="SAM" id="Phobius"/>
    </source>
</evidence>
<dbReference type="GO" id="GO:0017080">
    <property type="term" value="F:sodium channel regulator activity"/>
    <property type="evidence" value="ECO:0007669"/>
    <property type="project" value="TreeGrafter"/>
</dbReference>
<dbReference type="OrthoDB" id="8175770at2759"/>
<dbReference type="PROSITE" id="PS51257">
    <property type="entry name" value="PROKAR_LIPOPROTEIN"/>
    <property type="match status" value="1"/>
</dbReference>
<keyword evidence="2" id="KW-0472">Membrane</keyword>
<reference evidence="3 4" key="1">
    <citation type="submission" date="2019-05" db="EMBL/GenBank/DDBJ databases">
        <title>Another draft genome of Portunus trituberculatus and its Hox gene families provides insights of decapod evolution.</title>
        <authorList>
            <person name="Jeong J.-H."/>
            <person name="Song I."/>
            <person name="Kim S."/>
            <person name="Choi T."/>
            <person name="Kim D."/>
            <person name="Ryu S."/>
            <person name="Kim W."/>
        </authorList>
    </citation>
    <scope>NUCLEOTIDE SEQUENCE [LARGE SCALE GENOMIC DNA]</scope>
    <source>
        <tissue evidence="3">Muscle</tissue>
    </source>
</reference>
<keyword evidence="2" id="KW-0812">Transmembrane</keyword>
<accession>A0A5B7DW48</accession>
<feature type="compositionally biased region" description="Acidic residues" evidence="1">
    <location>
        <begin position="225"/>
        <end position="240"/>
    </location>
</feature>
<keyword evidence="2" id="KW-1133">Transmembrane helix</keyword>
<dbReference type="GO" id="GO:0002028">
    <property type="term" value="P:regulation of sodium ion transport"/>
    <property type="evidence" value="ECO:0007669"/>
    <property type="project" value="TreeGrafter"/>
</dbReference>
<feature type="transmembrane region" description="Helical" evidence="2">
    <location>
        <begin position="20"/>
        <end position="42"/>
    </location>
</feature>
<protein>
    <submittedName>
        <fullName evidence="3">Protein tipE</fullName>
    </submittedName>
</protein>
<name>A0A5B7DW48_PORTR</name>
<dbReference type="InterPro" id="IPR031578">
    <property type="entry name" value="TipE"/>
</dbReference>